<name>A0A0F9BPZ4_9ZZZZ</name>
<proteinExistence type="predicted"/>
<dbReference type="AlphaFoldDB" id="A0A0F9BPZ4"/>
<protein>
    <submittedName>
        <fullName evidence="1">Uncharacterized protein</fullName>
    </submittedName>
</protein>
<accession>A0A0F9BPZ4</accession>
<reference evidence="1" key="1">
    <citation type="journal article" date="2015" name="Nature">
        <title>Complex archaea that bridge the gap between prokaryotes and eukaryotes.</title>
        <authorList>
            <person name="Spang A."/>
            <person name="Saw J.H."/>
            <person name="Jorgensen S.L."/>
            <person name="Zaremba-Niedzwiedzka K."/>
            <person name="Martijn J."/>
            <person name="Lind A.E."/>
            <person name="van Eijk R."/>
            <person name="Schleper C."/>
            <person name="Guy L."/>
            <person name="Ettema T.J."/>
        </authorList>
    </citation>
    <scope>NUCLEOTIDE SEQUENCE</scope>
</reference>
<organism evidence="1">
    <name type="scientific">marine sediment metagenome</name>
    <dbReference type="NCBI Taxonomy" id="412755"/>
    <lineage>
        <taxon>unclassified sequences</taxon>
        <taxon>metagenomes</taxon>
        <taxon>ecological metagenomes</taxon>
    </lineage>
</organism>
<dbReference type="EMBL" id="LAZR01036776">
    <property type="protein sequence ID" value="KKL23950.1"/>
    <property type="molecule type" value="Genomic_DNA"/>
</dbReference>
<gene>
    <name evidence="1" type="ORF">LCGC14_2420270</name>
</gene>
<evidence type="ECO:0000313" key="1">
    <source>
        <dbReference type="EMBL" id="KKL23950.1"/>
    </source>
</evidence>
<sequence>METEGIVYTLRSLKRKNIGYNCYNYYGGDYRRGNVYIEYIGDFGGRSCELEEYVKDSGFSSLTKWLKKAKGSRFLYKVTMKLEVN</sequence>
<comment type="caution">
    <text evidence="1">The sequence shown here is derived from an EMBL/GenBank/DDBJ whole genome shotgun (WGS) entry which is preliminary data.</text>
</comment>